<organism evidence="1 2">
    <name type="scientific">Gossypium raimondii</name>
    <name type="common">Peruvian cotton</name>
    <name type="synonym">Gossypium klotzschianum subsp. raimondii</name>
    <dbReference type="NCBI Taxonomy" id="29730"/>
    <lineage>
        <taxon>Eukaryota</taxon>
        <taxon>Viridiplantae</taxon>
        <taxon>Streptophyta</taxon>
        <taxon>Embryophyta</taxon>
        <taxon>Tracheophyta</taxon>
        <taxon>Spermatophyta</taxon>
        <taxon>Magnoliopsida</taxon>
        <taxon>eudicotyledons</taxon>
        <taxon>Gunneridae</taxon>
        <taxon>Pentapetalae</taxon>
        <taxon>rosids</taxon>
        <taxon>malvids</taxon>
        <taxon>Malvales</taxon>
        <taxon>Malvaceae</taxon>
        <taxon>Malvoideae</taxon>
        <taxon>Gossypium</taxon>
    </lineage>
</organism>
<protein>
    <submittedName>
        <fullName evidence="1">Uncharacterized protein</fullName>
    </submittedName>
</protein>
<comment type="caution">
    <text evidence="1">The sequence shown here is derived from an EMBL/GenBank/DDBJ whole genome shotgun (WGS) entry which is preliminary data.</text>
</comment>
<dbReference type="Proteomes" id="UP000593578">
    <property type="component" value="Unassembled WGS sequence"/>
</dbReference>
<name>A0A7J8P3C2_GOSRA</name>
<evidence type="ECO:0000313" key="2">
    <source>
        <dbReference type="Proteomes" id="UP000593578"/>
    </source>
</evidence>
<evidence type="ECO:0000313" key="1">
    <source>
        <dbReference type="EMBL" id="MBA0583432.1"/>
    </source>
</evidence>
<sequence length="16" mass="1939">MWYGDKGTRSILVHLY</sequence>
<gene>
    <name evidence="1" type="ORF">Gorai_014289</name>
</gene>
<dbReference type="EMBL" id="JABEZZ010000004">
    <property type="protein sequence ID" value="MBA0583432.1"/>
    <property type="molecule type" value="Genomic_DNA"/>
</dbReference>
<proteinExistence type="predicted"/>
<dbReference type="AlphaFoldDB" id="A0A7J8P3C2"/>
<reference evidence="1 2" key="1">
    <citation type="journal article" date="2019" name="Genome Biol. Evol.">
        <title>Insights into the evolution of the New World diploid cottons (Gossypium, subgenus Houzingenia) based on genome sequencing.</title>
        <authorList>
            <person name="Grover C.E."/>
            <person name="Arick M.A. 2nd"/>
            <person name="Thrash A."/>
            <person name="Conover J.L."/>
            <person name="Sanders W.S."/>
            <person name="Peterson D.G."/>
            <person name="Frelichowski J.E."/>
            <person name="Scheffler J.A."/>
            <person name="Scheffler B.E."/>
            <person name="Wendel J.F."/>
        </authorList>
    </citation>
    <scope>NUCLEOTIDE SEQUENCE [LARGE SCALE GENOMIC DNA]</scope>
    <source>
        <strain evidence="1">8</strain>
        <tissue evidence="1">Leaf</tissue>
    </source>
</reference>
<accession>A0A7J8P3C2</accession>